<accession>A0A562IR77</accession>
<sequence>MTDQAGADRPRPAEPEGGDPVCWLELVCPACGRLAEEPRPTRCRQCGAELPT</sequence>
<gene>
    <name evidence="2" type="ORF">JD78_01758</name>
</gene>
<proteinExistence type="predicted"/>
<keyword evidence="3" id="KW-1185">Reference proteome</keyword>
<comment type="caution">
    <text evidence="2">The sequence shown here is derived from an EMBL/GenBank/DDBJ whole genome shotgun (WGS) entry which is preliminary data.</text>
</comment>
<feature type="region of interest" description="Disordered" evidence="1">
    <location>
        <begin position="1"/>
        <end position="20"/>
    </location>
</feature>
<evidence type="ECO:0000313" key="3">
    <source>
        <dbReference type="Proteomes" id="UP000321490"/>
    </source>
</evidence>
<reference evidence="2 3" key="1">
    <citation type="submission" date="2019-07" db="EMBL/GenBank/DDBJ databases">
        <title>R&amp;d 2014.</title>
        <authorList>
            <person name="Klenk H.-P."/>
        </authorList>
    </citation>
    <scope>NUCLEOTIDE SEQUENCE [LARGE SCALE GENOMIC DNA]</scope>
    <source>
        <strain evidence="2 3">DSM 45764</strain>
    </source>
</reference>
<name>A0A562IR77_9ACTN</name>
<dbReference type="RefSeq" id="WP_166521090.1">
    <property type="nucleotide sequence ID" value="NZ_ML762485.1"/>
</dbReference>
<dbReference type="EMBL" id="VLKF01000001">
    <property type="protein sequence ID" value="TWH73235.1"/>
    <property type="molecule type" value="Genomic_DNA"/>
</dbReference>
<dbReference type="Proteomes" id="UP000321490">
    <property type="component" value="Unassembled WGS sequence"/>
</dbReference>
<protein>
    <submittedName>
        <fullName evidence="2">Uncharacterized protein</fullName>
    </submittedName>
</protein>
<feature type="compositionally biased region" description="Basic and acidic residues" evidence="1">
    <location>
        <begin position="1"/>
        <end position="14"/>
    </location>
</feature>
<evidence type="ECO:0000256" key="1">
    <source>
        <dbReference type="SAM" id="MobiDB-lite"/>
    </source>
</evidence>
<evidence type="ECO:0000313" key="2">
    <source>
        <dbReference type="EMBL" id="TWH73235.1"/>
    </source>
</evidence>
<organism evidence="2 3">
    <name type="scientific">Modestobacter roseus</name>
    <dbReference type="NCBI Taxonomy" id="1181884"/>
    <lineage>
        <taxon>Bacteria</taxon>
        <taxon>Bacillati</taxon>
        <taxon>Actinomycetota</taxon>
        <taxon>Actinomycetes</taxon>
        <taxon>Geodermatophilales</taxon>
        <taxon>Geodermatophilaceae</taxon>
        <taxon>Modestobacter</taxon>
    </lineage>
</organism>
<dbReference type="AlphaFoldDB" id="A0A562IR77"/>